<accession>A0A9W5X7P5</accession>
<reference evidence="1" key="2">
    <citation type="submission" date="2020-09" db="EMBL/GenBank/DDBJ databases">
        <authorList>
            <person name="Sun Q."/>
            <person name="Zhou Y."/>
        </authorList>
    </citation>
    <scope>NUCLEOTIDE SEQUENCE</scope>
    <source>
        <strain evidence="1">CGMCC 1.15454</strain>
    </source>
</reference>
<dbReference type="EMBL" id="BMJD01000066">
    <property type="protein sequence ID" value="GGB61564.1"/>
    <property type="molecule type" value="Genomic_DNA"/>
</dbReference>
<reference evidence="1" key="1">
    <citation type="journal article" date="2014" name="Int. J. Syst. Evol. Microbiol.">
        <title>Complete genome sequence of Corynebacterium casei LMG S-19264T (=DSM 44701T), isolated from a smear-ripened cheese.</title>
        <authorList>
            <consortium name="US DOE Joint Genome Institute (JGI-PGF)"/>
            <person name="Walter F."/>
            <person name="Albersmeier A."/>
            <person name="Kalinowski J."/>
            <person name="Ruckert C."/>
        </authorList>
    </citation>
    <scope>NUCLEOTIDE SEQUENCE</scope>
    <source>
        <strain evidence="1">CGMCC 1.15454</strain>
    </source>
</reference>
<evidence type="ECO:0000313" key="1">
    <source>
        <dbReference type="EMBL" id="GGB61564.1"/>
    </source>
</evidence>
<dbReference type="Proteomes" id="UP000621492">
    <property type="component" value="Unassembled WGS sequence"/>
</dbReference>
<gene>
    <name evidence="1" type="primary">yybI</name>
    <name evidence="1" type="ORF">GCM10011409_43490</name>
</gene>
<protein>
    <recommendedName>
        <fullName evidence="3">VCBS repeat-containing protein</fullName>
    </recommendedName>
</protein>
<proteinExistence type="predicted"/>
<dbReference type="RefSeq" id="WP_088053159.1">
    <property type="nucleotide sequence ID" value="NZ_BMJD01000066.1"/>
</dbReference>
<sequence>MKQFILFPLIFTFFILVPILTVAAVEDTNNHKTILVATYHEDVTGDGQKEEIQLKGIRFSQDSSYFHNLWADIKGPQTKQWKIVYEGGYKPTLQFIDLNHDGINDVLFQSATNETSDLYSYQFNTLKNEKLTKLAIPESYTITGKFKNNFKAALTIDPSKKPIIIDMKERKTKHIHQGIYDRDGKLLKETKLLIAPITFFEPAFISKSKGYGLKSYQQVSGANHQDKLGTIEAFWYFEKGKWIKLNQEWNASN</sequence>
<name>A0A9W5X7P5_9BACI</name>
<dbReference type="AlphaFoldDB" id="A0A9W5X7P5"/>
<keyword evidence="2" id="KW-1185">Reference proteome</keyword>
<organism evidence="1 2">
    <name type="scientific">Lentibacillus populi</name>
    <dbReference type="NCBI Taxonomy" id="1827502"/>
    <lineage>
        <taxon>Bacteria</taxon>
        <taxon>Bacillati</taxon>
        <taxon>Bacillota</taxon>
        <taxon>Bacilli</taxon>
        <taxon>Bacillales</taxon>
        <taxon>Bacillaceae</taxon>
        <taxon>Lentibacillus</taxon>
    </lineage>
</organism>
<comment type="caution">
    <text evidence="1">The sequence shown here is derived from an EMBL/GenBank/DDBJ whole genome shotgun (WGS) entry which is preliminary data.</text>
</comment>
<evidence type="ECO:0000313" key="2">
    <source>
        <dbReference type="Proteomes" id="UP000621492"/>
    </source>
</evidence>
<evidence type="ECO:0008006" key="3">
    <source>
        <dbReference type="Google" id="ProtNLM"/>
    </source>
</evidence>